<keyword evidence="2" id="KW-1185">Reference proteome</keyword>
<evidence type="ECO:0000313" key="2">
    <source>
        <dbReference type="Proteomes" id="UP000184498"/>
    </source>
</evidence>
<accession>A0A1M6T637</accession>
<reference evidence="2" key="1">
    <citation type="submission" date="2016-11" db="EMBL/GenBank/DDBJ databases">
        <authorList>
            <person name="Varghese N."/>
            <person name="Submissions S."/>
        </authorList>
    </citation>
    <scope>NUCLEOTIDE SEQUENCE [LARGE SCALE GENOMIC DNA]</scope>
    <source>
        <strain evidence="2">DSM 18016</strain>
    </source>
</reference>
<dbReference type="NCBIfam" id="TIGR02757">
    <property type="entry name" value="TIGR02757 family protein"/>
    <property type="match status" value="1"/>
</dbReference>
<sequence>MNSFFNFKNNIKTQYCHSERNSANGFFRSDIFFGHLQLIMNLTEKDIFDLLNEKAELYNSPDFITDDPIQIPHRFSLKQDIEISGFLSASIAWGNRKSIINDANKMMELMGNSPFDFVMNFTDSDLDRIPQKAIHRTFNHEDFVFFLKNFRRIYTQFESLEDVFLINENESNFSHSIERFRNHFISEVHRGQKHVSSPYKNSASKRLIMFLRWMVRKDKKGVDFGIWEKIDPKYLSVPLDVHTANISRKLGILTRKQNDWKAVEELDFILRKYNAVDPAVYDFALFGLGVSKEFE</sequence>
<proteinExistence type="predicted"/>
<dbReference type="Pfam" id="PF09674">
    <property type="entry name" value="DUF2400"/>
    <property type="match status" value="1"/>
</dbReference>
<protein>
    <submittedName>
        <fullName evidence="1">TIGR02757 family protein</fullName>
    </submittedName>
</protein>
<evidence type="ECO:0000313" key="1">
    <source>
        <dbReference type="EMBL" id="SHK52423.1"/>
    </source>
</evidence>
<dbReference type="AlphaFoldDB" id="A0A1M6T637"/>
<organism evidence="1 2">
    <name type="scientific">Epilithonimonas mollis</name>
    <dbReference type="NCBI Taxonomy" id="216903"/>
    <lineage>
        <taxon>Bacteria</taxon>
        <taxon>Pseudomonadati</taxon>
        <taxon>Bacteroidota</taxon>
        <taxon>Flavobacteriia</taxon>
        <taxon>Flavobacteriales</taxon>
        <taxon>Weeksellaceae</taxon>
        <taxon>Chryseobacterium group</taxon>
        <taxon>Epilithonimonas</taxon>
    </lineage>
</organism>
<dbReference type="EMBL" id="FRAM01000003">
    <property type="protein sequence ID" value="SHK52423.1"/>
    <property type="molecule type" value="Genomic_DNA"/>
</dbReference>
<gene>
    <name evidence="1" type="ORF">SAMN05444371_2666</name>
</gene>
<dbReference type="InterPro" id="IPR014127">
    <property type="entry name" value="CHP02757"/>
</dbReference>
<dbReference type="STRING" id="216903.SAMN05444371_2666"/>
<name>A0A1M6T637_9FLAO</name>
<dbReference type="Proteomes" id="UP000184498">
    <property type="component" value="Unassembled WGS sequence"/>
</dbReference>